<evidence type="ECO:0000259" key="7">
    <source>
        <dbReference type="PROSITE" id="PS50103"/>
    </source>
</evidence>
<feature type="region of interest" description="Disordered" evidence="6">
    <location>
        <begin position="1"/>
        <end position="63"/>
    </location>
</feature>
<dbReference type="InterPro" id="IPR045877">
    <property type="entry name" value="ZFP36-like"/>
</dbReference>
<dbReference type="PANTHER" id="PTHR12547:SF18">
    <property type="entry name" value="PROTEIN TIS11"/>
    <property type="match status" value="1"/>
</dbReference>
<feature type="region of interest" description="Disordered" evidence="6">
    <location>
        <begin position="294"/>
        <end position="372"/>
    </location>
</feature>
<feature type="compositionally biased region" description="Basic residues" evidence="6">
    <location>
        <begin position="40"/>
        <end position="58"/>
    </location>
</feature>
<proteinExistence type="predicted"/>
<reference evidence="8" key="2">
    <citation type="submission" date="2014-06" db="EMBL/GenBank/DDBJ databases">
        <title>The complete genome of Blastobotrys (Arxula) adeninivorans LS3 - a yeast of biotechnological interest.</title>
        <authorList>
            <person name="Kunze G."/>
            <person name="Gaillardin C."/>
            <person name="Czernicka M."/>
            <person name="Durrens P."/>
            <person name="Martin T."/>
            <person name="Boer E."/>
            <person name="Gabaldon T."/>
            <person name="Cruz J."/>
            <person name="Talla E."/>
            <person name="Marck C."/>
            <person name="Goffeau A."/>
            <person name="Barbe V."/>
            <person name="Baret P."/>
            <person name="Baronian K."/>
            <person name="Beier S."/>
            <person name="Bleykasten C."/>
            <person name="Bode R."/>
            <person name="Casaregola S."/>
            <person name="Despons L."/>
            <person name="Fairhead C."/>
            <person name="Giersberg M."/>
            <person name="Gierski P."/>
            <person name="Hahnel U."/>
            <person name="Hartmann A."/>
            <person name="Jankowska D."/>
            <person name="Jubin C."/>
            <person name="Jung P."/>
            <person name="Lafontaine I."/>
            <person name="Leh-Louis V."/>
            <person name="Lemaire M."/>
            <person name="Marcet-Houben M."/>
            <person name="Mascher M."/>
            <person name="Morel G."/>
            <person name="Richard G.-F."/>
            <person name="Riechen J."/>
            <person name="Sacerdot C."/>
            <person name="Sarkar A."/>
            <person name="Savel G."/>
            <person name="Schacherer J."/>
            <person name="Sherman D."/>
            <person name="Straub M.-L."/>
            <person name="Stein N."/>
            <person name="Thierry A."/>
            <person name="Trautwein-Schult A."/>
            <person name="Westhof E."/>
            <person name="Worch S."/>
            <person name="Dujon B."/>
            <person name="Souciet J.-L."/>
            <person name="Wincker P."/>
            <person name="Scholz U."/>
            <person name="Neuveglise N."/>
        </authorList>
    </citation>
    <scope>NUCLEOTIDE SEQUENCE</scope>
    <source>
        <strain evidence="8">LS3</strain>
    </source>
</reference>
<feature type="region of interest" description="Disordered" evidence="6">
    <location>
        <begin position="89"/>
        <end position="140"/>
    </location>
</feature>
<feature type="zinc finger region" description="C3H1-type" evidence="5">
    <location>
        <begin position="375"/>
        <end position="404"/>
    </location>
</feature>
<organism evidence="8">
    <name type="scientific">Blastobotrys adeninivorans</name>
    <name type="common">Yeast</name>
    <name type="synonym">Arxula adeninivorans</name>
    <dbReference type="NCBI Taxonomy" id="409370"/>
    <lineage>
        <taxon>Eukaryota</taxon>
        <taxon>Fungi</taxon>
        <taxon>Dikarya</taxon>
        <taxon>Ascomycota</taxon>
        <taxon>Saccharomycotina</taxon>
        <taxon>Dipodascomycetes</taxon>
        <taxon>Dipodascales</taxon>
        <taxon>Trichomonascaceae</taxon>
        <taxon>Blastobotrys</taxon>
    </lineage>
</organism>
<evidence type="ECO:0000256" key="4">
    <source>
        <dbReference type="ARBA" id="ARBA00022833"/>
    </source>
</evidence>
<feature type="compositionally biased region" description="Polar residues" evidence="6">
    <location>
        <begin position="335"/>
        <end position="344"/>
    </location>
</feature>
<keyword evidence="2" id="KW-0677">Repeat</keyword>
<feature type="compositionally biased region" description="Low complexity" evidence="6">
    <location>
        <begin position="10"/>
        <end position="23"/>
    </location>
</feature>
<evidence type="ECO:0000256" key="1">
    <source>
        <dbReference type="ARBA" id="ARBA00022723"/>
    </source>
</evidence>
<dbReference type="Gene3D" id="4.10.1000.10">
    <property type="entry name" value="Zinc finger, CCCH-type"/>
    <property type="match status" value="2"/>
</dbReference>
<evidence type="ECO:0000256" key="6">
    <source>
        <dbReference type="SAM" id="MobiDB-lite"/>
    </source>
</evidence>
<feature type="zinc finger region" description="C3H1-type" evidence="5">
    <location>
        <begin position="414"/>
        <end position="441"/>
    </location>
</feature>
<name>A0A060T9P9_BLAAD</name>
<protein>
    <submittedName>
        <fullName evidence="8">ARAD1B00924p</fullName>
    </submittedName>
</protein>
<dbReference type="InterPro" id="IPR000571">
    <property type="entry name" value="Znf_CCCH"/>
</dbReference>
<gene>
    <name evidence="8" type="ORF">GNLVRS02_ARAD1B00924g</name>
</gene>
<dbReference type="InterPro" id="IPR036855">
    <property type="entry name" value="Znf_CCCH_sf"/>
</dbReference>
<feature type="compositionally biased region" description="Low complexity" evidence="6">
    <location>
        <begin position="353"/>
        <end position="363"/>
    </location>
</feature>
<dbReference type="SMART" id="SM00356">
    <property type="entry name" value="ZnF_C3H1"/>
    <property type="match status" value="2"/>
</dbReference>
<feature type="compositionally biased region" description="Low complexity" evidence="6">
    <location>
        <begin position="124"/>
        <end position="140"/>
    </location>
</feature>
<keyword evidence="1 5" id="KW-0479">Metal-binding</keyword>
<keyword evidence="3 5" id="KW-0863">Zinc-finger</keyword>
<dbReference type="GO" id="GO:0008270">
    <property type="term" value="F:zinc ion binding"/>
    <property type="evidence" value="ECO:0007669"/>
    <property type="project" value="UniProtKB-KW"/>
</dbReference>
<evidence type="ECO:0000256" key="3">
    <source>
        <dbReference type="ARBA" id="ARBA00022771"/>
    </source>
</evidence>
<feature type="compositionally biased region" description="Low complexity" evidence="6">
    <location>
        <begin position="95"/>
        <end position="105"/>
    </location>
</feature>
<dbReference type="EMBL" id="HG937692">
    <property type="protein sequence ID" value="CDP35926.1"/>
    <property type="molecule type" value="Genomic_DNA"/>
</dbReference>
<accession>A0A060T9P9</accession>
<dbReference type="GO" id="GO:0003729">
    <property type="term" value="F:mRNA binding"/>
    <property type="evidence" value="ECO:0007669"/>
    <property type="project" value="InterPro"/>
</dbReference>
<feature type="domain" description="C3H1-type" evidence="7">
    <location>
        <begin position="414"/>
        <end position="441"/>
    </location>
</feature>
<dbReference type="FunFam" id="4.10.1000.10:FF:000001">
    <property type="entry name" value="zinc finger CCCH domain-containing protein 15-like"/>
    <property type="match status" value="1"/>
</dbReference>
<dbReference type="SUPFAM" id="SSF90229">
    <property type="entry name" value="CCCH zinc finger"/>
    <property type="match status" value="2"/>
</dbReference>
<feature type="compositionally biased region" description="Low complexity" evidence="6">
    <location>
        <begin position="294"/>
        <end position="329"/>
    </location>
</feature>
<reference evidence="8" key="1">
    <citation type="submission" date="2014-02" db="EMBL/GenBank/DDBJ databases">
        <authorList>
            <person name="Genoscope - CEA"/>
        </authorList>
    </citation>
    <scope>NUCLEOTIDE SEQUENCE</scope>
    <source>
        <strain evidence="8">LS3</strain>
    </source>
</reference>
<dbReference type="AlphaFoldDB" id="A0A060T9P9"/>
<dbReference type="PROSITE" id="PS50103">
    <property type="entry name" value="ZF_C3H1"/>
    <property type="match status" value="2"/>
</dbReference>
<evidence type="ECO:0000256" key="2">
    <source>
        <dbReference type="ARBA" id="ARBA00022737"/>
    </source>
</evidence>
<sequence length="441" mass="46406">MTTTSPPPALSSSSSYSSSASSLDAHCTPLPGLWGLPSKAPHHHHHHSSQQYHHHHHHPTVDEKLDLGRDRASMGPDFESKLFPALSPLNTGVASSSPSSPTLTAQGGGGSAATTRPHTPSIGSMSSVSVRTTPTTTSSLFSTREATSIWSSNYPLLQQRAKGRHTTPGTPLEDVFAPGPGPIGSGITTTTTSAAATATGGVTTTATVTSGGLGASPMAAGPTGPSSGPGGAGYLGGWTKPYVGSKLLDDHYDPYRREYYDPYGDLAHQSLVQAVHQLHLQPVQSVQPVQPVPSVVQPVPPGQTGQVQSVQSVPAVVQHQQQQPVQPQSIAVGTPNRSGTQTPIGPSRPKTASPNSSHSNSSGGKKKKPTTNTDLYKTELCASYMSTGGHCPYGEKCQFAHGEKELKYIDRPPKWRSKPCQNWVKNGTCSYNARCCFRHDV</sequence>
<feature type="domain" description="C3H1-type" evidence="7">
    <location>
        <begin position="375"/>
        <end position="404"/>
    </location>
</feature>
<dbReference type="PANTHER" id="PTHR12547">
    <property type="entry name" value="CCCH ZINC FINGER/TIS11-RELATED"/>
    <property type="match status" value="1"/>
</dbReference>
<evidence type="ECO:0000313" key="8">
    <source>
        <dbReference type="EMBL" id="CDP35926.1"/>
    </source>
</evidence>
<dbReference type="Pfam" id="PF00642">
    <property type="entry name" value="zf-CCCH"/>
    <property type="match status" value="2"/>
</dbReference>
<keyword evidence="4 5" id="KW-0862">Zinc</keyword>
<evidence type="ECO:0000256" key="5">
    <source>
        <dbReference type="PROSITE-ProRule" id="PRU00723"/>
    </source>
</evidence>